<dbReference type="EMBL" id="LQXV01000140">
    <property type="protein sequence ID" value="KXU09641.1"/>
    <property type="molecule type" value="Genomic_DNA"/>
</dbReference>
<dbReference type="AlphaFoldDB" id="A0A139R4F3"/>
<gene>
    <name evidence="2" type="ORF">SGADD02_00240</name>
    <name evidence="3" type="ORF">SGADD03_00628</name>
</gene>
<comment type="caution">
    <text evidence="3">The sequence shown here is derived from an EMBL/GenBank/DDBJ whole genome shotgun (WGS) entry which is preliminary data.</text>
</comment>
<dbReference type="EMBL" id="LQOF01000024">
    <property type="protein sequence ID" value="KXT73313.1"/>
    <property type="molecule type" value="Genomic_DNA"/>
</dbReference>
<keyword evidence="1" id="KW-0472">Membrane</keyword>
<proteinExistence type="predicted"/>
<reference evidence="4 5" key="1">
    <citation type="submission" date="2016-01" db="EMBL/GenBank/DDBJ databases">
        <title>Highly variable Streptococcus oralis are common among viridans streptococci isolated from primates.</title>
        <authorList>
            <person name="Denapaite D."/>
            <person name="Rieger M."/>
            <person name="Koendgen S."/>
            <person name="Brueckner R."/>
            <person name="Ochigava I."/>
            <person name="Kappeler P."/>
            <person name="Maetz-Rensing K."/>
            <person name="Leendertz F."/>
            <person name="Hakenbeck R."/>
        </authorList>
    </citation>
    <scope>NUCLEOTIDE SEQUENCE [LARGE SCALE GENOMIC DNA]</scope>
    <source>
        <strain evidence="2 4">DD02</strain>
        <strain evidence="3 5">DD03</strain>
    </source>
</reference>
<organism evidence="3 5">
    <name type="scientific">Streptococcus gallolyticus</name>
    <dbReference type="NCBI Taxonomy" id="315405"/>
    <lineage>
        <taxon>Bacteria</taxon>
        <taxon>Bacillati</taxon>
        <taxon>Bacillota</taxon>
        <taxon>Bacilli</taxon>
        <taxon>Lactobacillales</taxon>
        <taxon>Streptococcaceae</taxon>
        <taxon>Streptococcus</taxon>
    </lineage>
</organism>
<dbReference type="Proteomes" id="UP000070198">
    <property type="component" value="Unassembled WGS sequence"/>
</dbReference>
<evidence type="ECO:0000313" key="5">
    <source>
        <dbReference type="Proteomes" id="UP000071927"/>
    </source>
</evidence>
<feature type="transmembrane region" description="Helical" evidence="1">
    <location>
        <begin position="32"/>
        <end position="57"/>
    </location>
</feature>
<evidence type="ECO:0000256" key="1">
    <source>
        <dbReference type="SAM" id="Phobius"/>
    </source>
</evidence>
<keyword evidence="1" id="KW-1133">Transmembrane helix</keyword>
<sequence>MVKKEVLGAATLSILVIVFILVNNYLPSVANILNFVVFWLCVLVLLYSIIFLICATLKSRRKK</sequence>
<evidence type="ECO:0000313" key="2">
    <source>
        <dbReference type="EMBL" id="KXT73313.1"/>
    </source>
</evidence>
<evidence type="ECO:0000313" key="3">
    <source>
        <dbReference type="EMBL" id="KXU09641.1"/>
    </source>
</evidence>
<dbReference type="PATRIC" id="fig|315405.11.peg.265"/>
<feature type="transmembrane region" description="Helical" evidence="1">
    <location>
        <begin position="7"/>
        <end position="26"/>
    </location>
</feature>
<name>A0A139R4F3_9STRE</name>
<accession>A0A139R4F3</accession>
<evidence type="ECO:0000313" key="4">
    <source>
        <dbReference type="Proteomes" id="UP000070198"/>
    </source>
</evidence>
<keyword evidence="1" id="KW-0812">Transmembrane</keyword>
<dbReference type="Proteomes" id="UP000071927">
    <property type="component" value="Unassembled WGS sequence"/>
</dbReference>
<protein>
    <submittedName>
        <fullName evidence="3">Uncharacterized protein</fullName>
    </submittedName>
</protein>